<feature type="transmembrane region" description="Helical" evidence="1">
    <location>
        <begin position="94"/>
        <end position="113"/>
    </location>
</feature>
<dbReference type="SUPFAM" id="SSF55073">
    <property type="entry name" value="Nucleotide cyclase"/>
    <property type="match status" value="1"/>
</dbReference>
<keyword evidence="1" id="KW-0812">Transmembrane</keyword>
<evidence type="ECO:0000313" key="3">
    <source>
        <dbReference type="EMBL" id="MTI26518.1"/>
    </source>
</evidence>
<keyword evidence="1" id="KW-1133">Transmembrane helix</keyword>
<accession>A0ABW9RRA8</accession>
<reference evidence="3 4" key="1">
    <citation type="submission" date="2019-02" db="EMBL/GenBank/DDBJ databases">
        <authorList>
            <person name="Goldberg S.R."/>
            <person name="Haltli B.A."/>
            <person name="Correa H."/>
            <person name="Russell K.G."/>
        </authorList>
    </citation>
    <scope>NUCLEOTIDE SEQUENCE [LARGE SCALE GENOMIC DNA]</scope>
    <source>
        <strain evidence="3 4">JCM 16186</strain>
    </source>
</reference>
<feature type="transmembrane region" description="Helical" evidence="1">
    <location>
        <begin position="125"/>
        <end position="146"/>
    </location>
</feature>
<dbReference type="PROSITE" id="PS50125">
    <property type="entry name" value="GUANYLATE_CYCLASE_2"/>
    <property type="match status" value="1"/>
</dbReference>
<feature type="transmembrane region" description="Helical" evidence="1">
    <location>
        <begin position="52"/>
        <end position="73"/>
    </location>
</feature>
<dbReference type="CDD" id="cd07302">
    <property type="entry name" value="CHD"/>
    <property type="match status" value="1"/>
</dbReference>
<keyword evidence="4" id="KW-1185">Reference proteome</keyword>
<dbReference type="InterPro" id="IPR029787">
    <property type="entry name" value="Nucleotide_cyclase"/>
</dbReference>
<proteinExistence type="predicted"/>
<keyword evidence="1" id="KW-0472">Membrane</keyword>
<comment type="caution">
    <text evidence="3">The sequence shown here is derived from an EMBL/GenBank/DDBJ whole genome shotgun (WGS) entry which is preliminary data.</text>
</comment>
<evidence type="ECO:0000259" key="2">
    <source>
        <dbReference type="PROSITE" id="PS50125"/>
    </source>
</evidence>
<dbReference type="InterPro" id="IPR001054">
    <property type="entry name" value="A/G_cyclase"/>
</dbReference>
<gene>
    <name evidence="3" type="ORF">E1163_16290</name>
</gene>
<dbReference type="EMBL" id="SMLW01000585">
    <property type="protein sequence ID" value="MTI26518.1"/>
    <property type="molecule type" value="Genomic_DNA"/>
</dbReference>
<dbReference type="Gene3D" id="3.30.70.1230">
    <property type="entry name" value="Nucleotide cyclase"/>
    <property type="match status" value="1"/>
</dbReference>
<evidence type="ECO:0000256" key="1">
    <source>
        <dbReference type="SAM" id="Phobius"/>
    </source>
</evidence>
<dbReference type="Proteomes" id="UP000798808">
    <property type="component" value="Unassembled WGS sequence"/>
</dbReference>
<name>A0ABW9RRA8_9BACT</name>
<feature type="transmembrane region" description="Helical" evidence="1">
    <location>
        <begin position="21"/>
        <end position="40"/>
    </location>
</feature>
<organism evidence="3 4">
    <name type="scientific">Fulvivirga kasyanovii</name>
    <dbReference type="NCBI Taxonomy" id="396812"/>
    <lineage>
        <taxon>Bacteria</taxon>
        <taxon>Pseudomonadati</taxon>
        <taxon>Bacteroidota</taxon>
        <taxon>Cytophagia</taxon>
        <taxon>Cytophagales</taxon>
        <taxon>Fulvivirgaceae</taxon>
        <taxon>Fulvivirga</taxon>
    </lineage>
</organism>
<protein>
    <submittedName>
        <fullName evidence="3">Adenylate/guanylate cyclase domain-containing protein</fullName>
    </submittedName>
</protein>
<sequence>MEGLGQEITIGKKRHVLRNSLWVMLYWVIIGTFAFGYESILVQGNKSTRELLFSFLIYTIPPVLFGAPFLILEQLFFLRWINKLDFYKALTTRAVLYLAGIIISYSLIEYFGSKVLPEVLFKEPFMLKFLFVWGLGSILALMFHNLSSRHDPKIFRSWLQGAYHKPRQEERVFLFCDINKSTPAAERLGSRRYFDLLNHFYSLITPIIQKYEGEIYQYVGDEVVISWPLHKALESNNALELFFRMKEELERHKEFFYSHFRFIPTIKGSLHVGQVTRGEFNTLKKEFIYTGDVLHTTSRMYGICKERDVPLVISRKLLKNFTDLHRFYIHDIGLFRAEGKQKKVYLYAVERKSYSPVIRSKTEMDLIKMQSNEE</sequence>
<feature type="domain" description="Guanylate cyclase" evidence="2">
    <location>
        <begin position="172"/>
        <end position="301"/>
    </location>
</feature>
<dbReference type="RefSeq" id="WP_155173532.1">
    <property type="nucleotide sequence ID" value="NZ_BAAAFL010000012.1"/>
</dbReference>
<evidence type="ECO:0000313" key="4">
    <source>
        <dbReference type="Proteomes" id="UP000798808"/>
    </source>
</evidence>